<evidence type="ECO:0000259" key="9">
    <source>
        <dbReference type="PROSITE" id="PS51819"/>
    </source>
</evidence>
<evidence type="ECO:0000256" key="7">
    <source>
        <dbReference type="ARBA" id="ARBA00023004"/>
    </source>
</evidence>
<dbReference type="Proteomes" id="UP000002257">
    <property type="component" value="Chromosome"/>
</dbReference>
<comment type="similarity">
    <text evidence="2 8">Belongs to the extradiol ring-cleavage dioxygenase family.</text>
</comment>
<dbReference type="AlphaFoldDB" id="B8ESU0"/>
<evidence type="ECO:0000256" key="1">
    <source>
        <dbReference type="ARBA" id="ARBA00001954"/>
    </source>
</evidence>
<dbReference type="CDD" id="cd07237">
    <property type="entry name" value="BphC1-RGP6_C_like"/>
    <property type="match status" value="1"/>
</dbReference>
<evidence type="ECO:0000313" key="10">
    <source>
        <dbReference type="EMBL" id="ACK50425.1"/>
    </source>
</evidence>
<dbReference type="InterPro" id="IPR029068">
    <property type="entry name" value="Glyas_Bleomycin-R_OHBP_Dase"/>
</dbReference>
<keyword evidence="7 8" id="KW-0408">Iron</keyword>
<accession>B8ESU0</accession>
<keyword evidence="4 8" id="KW-0058">Aromatic hydrocarbons catabolism</keyword>
<feature type="domain" description="VOC" evidence="9">
    <location>
        <begin position="6"/>
        <end position="120"/>
    </location>
</feature>
<reference evidence="10 11" key="1">
    <citation type="journal article" date="2010" name="J. Bacteriol.">
        <title>Complete genome sequence of the aerobic facultative methanotroph Methylocella silvestris BL2.</title>
        <authorList>
            <person name="Chen Y."/>
            <person name="Crombie A."/>
            <person name="Rahman M.T."/>
            <person name="Dedysh S.N."/>
            <person name="Liesack W."/>
            <person name="Stott M.B."/>
            <person name="Alam M."/>
            <person name="Theisen A.R."/>
            <person name="Murrell J.C."/>
            <person name="Dunfield P.F."/>
        </authorList>
    </citation>
    <scope>NUCLEOTIDE SEQUENCE [LARGE SCALE GENOMIC DNA]</scope>
    <source>
        <strain evidence="11">DSM 15510 / CIP 108128 / LMG 27833 / NCIMB 13906 / BL2</strain>
    </source>
</reference>
<dbReference type="Gene3D" id="3.10.180.10">
    <property type="entry name" value="2,3-Dihydroxybiphenyl 1,2-Dioxygenase, domain 1"/>
    <property type="match status" value="2"/>
</dbReference>
<dbReference type="PROSITE" id="PS00082">
    <property type="entry name" value="EXTRADIOL_DIOXYGENAS"/>
    <property type="match status" value="1"/>
</dbReference>
<evidence type="ECO:0000256" key="4">
    <source>
        <dbReference type="ARBA" id="ARBA00022797"/>
    </source>
</evidence>
<dbReference type="EMBL" id="CP001280">
    <property type="protein sequence ID" value="ACK50425.1"/>
    <property type="molecule type" value="Genomic_DNA"/>
</dbReference>
<dbReference type="CDD" id="cd07252">
    <property type="entry name" value="BphC1-RGP6_N_like"/>
    <property type="match status" value="1"/>
</dbReference>
<dbReference type="STRING" id="395965.Msil_1465"/>
<evidence type="ECO:0000256" key="6">
    <source>
        <dbReference type="ARBA" id="ARBA00023002"/>
    </source>
</evidence>
<evidence type="ECO:0000256" key="3">
    <source>
        <dbReference type="ARBA" id="ARBA00022723"/>
    </source>
</evidence>
<dbReference type="PROSITE" id="PS51819">
    <property type="entry name" value="VOC"/>
    <property type="match status" value="2"/>
</dbReference>
<evidence type="ECO:0000256" key="2">
    <source>
        <dbReference type="ARBA" id="ARBA00008784"/>
    </source>
</evidence>
<dbReference type="InterPro" id="IPR037523">
    <property type="entry name" value="VOC_core"/>
</dbReference>
<evidence type="ECO:0000256" key="5">
    <source>
        <dbReference type="ARBA" id="ARBA00022964"/>
    </source>
</evidence>
<dbReference type="InterPro" id="IPR004360">
    <property type="entry name" value="Glyas_Fos-R_dOase_dom"/>
</dbReference>
<dbReference type="RefSeq" id="WP_012590495.1">
    <property type="nucleotide sequence ID" value="NC_011666.1"/>
</dbReference>
<keyword evidence="11" id="KW-1185">Reference proteome</keyword>
<evidence type="ECO:0000313" key="11">
    <source>
        <dbReference type="Proteomes" id="UP000002257"/>
    </source>
</evidence>
<dbReference type="HOGENOM" id="CLU_052361_2_0_5"/>
<sequence length="295" mass="32694">MAEIKCLGYLGFAVQDLAKWEQLAVDVLGMQLGAKEEGTVSLRLDDHEQRIVLESGDADDLQYAGWLFDTEDELASYVQDLARTGLKVADCGRELAVERKVEKAYFCIDPNGLRHEFAFGAKYASTPFTSKILNGHFVTGRLGIGHILVVAKNYSETVNFCRKNLGLLLSDYIRAPLETPHGVVDVDATFFHTVTGRHHSLATAQIPMPKRLHHLMIEVENINDVGLAHDRCLAAGFPVAMGLGHHPNDHMFSFYVQTPSGVLIEYGHGGVVIDDLNWDVKTYSQLSDWGHSHGH</sequence>
<keyword evidence="5 8" id="KW-0223">Dioxygenase</keyword>
<evidence type="ECO:0000256" key="8">
    <source>
        <dbReference type="RuleBase" id="RU000683"/>
    </source>
</evidence>
<dbReference type="InterPro" id="IPR000486">
    <property type="entry name" value="Xdiol_ring_cleave_dOase_1/2"/>
</dbReference>
<protein>
    <submittedName>
        <fullName evidence="10">Glyoxalase/bleomycin resistance protein/dioxygenase</fullName>
    </submittedName>
</protein>
<proteinExistence type="inferred from homology"/>
<dbReference type="eggNOG" id="COG0346">
    <property type="taxonomic scope" value="Bacteria"/>
</dbReference>
<dbReference type="SUPFAM" id="SSF54593">
    <property type="entry name" value="Glyoxalase/Bleomycin resistance protein/Dihydroxybiphenyl dioxygenase"/>
    <property type="match status" value="1"/>
</dbReference>
<keyword evidence="3" id="KW-0479">Metal-binding</keyword>
<dbReference type="Pfam" id="PF22632">
    <property type="entry name" value="BphC_D1"/>
    <property type="match status" value="1"/>
</dbReference>
<dbReference type="GO" id="GO:0008198">
    <property type="term" value="F:ferrous iron binding"/>
    <property type="evidence" value="ECO:0007669"/>
    <property type="project" value="InterPro"/>
</dbReference>
<organism evidence="10 11">
    <name type="scientific">Methylocella silvestris (strain DSM 15510 / CIP 108128 / LMG 27833 / NCIMB 13906 / BL2)</name>
    <dbReference type="NCBI Taxonomy" id="395965"/>
    <lineage>
        <taxon>Bacteria</taxon>
        <taxon>Pseudomonadati</taxon>
        <taxon>Pseudomonadota</taxon>
        <taxon>Alphaproteobacteria</taxon>
        <taxon>Hyphomicrobiales</taxon>
        <taxon>Beijerinckiaceae</taxon>
        <taxon>Methylocella</taxon>
    </lineage>
</organism>
<dbReference type="KEGG" id="msl:Msil_1465"/>
<comment type="cofactor">
    <cofactor evidence="1 8">
        <name>Fe(2+)</name>
        <dbReference type="ChEBI" id="CHEBI:29033"/>
    </cofactor>
</comment>
<feature type="domain" description="VOC" evidence="9">
    <location>
        <begin position="143"/>
        <end position="269"/>
    </location>
</feature>
<name>B8ESU0_METSB</name>
<dbReference type="OrthoDB" id="9803142at2"/>
<dbReference type="GO" id="GO:0051213">
    <property type="term" value="F:dioxygenase activity"/>
    <property type="evidence" value="ECO:0007669"/>
    <property type="project" value="UniProtKB-KW"/>
</dbReference>
<dbReference type="Pfam" id="PF00903">
    <property type="entry name" value="Glyoxalase"/>
    <property type="match status" value="1"/>
</dbReference>
<gene>
    <name evidence="10" type="ordered locus">Msil_1465</name>
</gene>
<keyword evidence="6 8" id="KW-0560">Oxidoreductase</keyword>